<dbReference type="NCBIfam" id="TIGR01573">
    <property type="entry name" value="cas2"/>
    <property type="match status" value="1"/>
</dbReference>
<evidence type="ECO:0000256" key="5">
    <source>
        <dbReference type="ARBA" id="ARBA00022842"/>
    </source>
</evidence>
<accession>A0A511J4T0</accession>
<evidence type="ECO:0000256" key="2">
    <source>
        <dbReference type="ARBA" id="ARBA00022723"/>
    </source>
</evidence>
<keyword evidence="2" id="KW-0479">Metal-binding</keyword>
<reference evidence="7 8" key="1">
    <citation type="submission" date="2019-07" db="EMBL/GenBank/DDBJ databases">
        <title>Whole genome shotgun sequence of Enterococcus villorum NBRC 100699.</title>
        <authorList>
            <person name="Hosoyama A."/>
            <person name="Uohara A."/>
            <person name="Ohji S."/>
            <person name="Ichikawa N."/>
        </authorList>
    </citation>
    <scope>NUCLEOTIDE SEQUENCE [LARGE SCALE GENOMIC DNA]</scope>
    <source>
        <strain evidence="7 8">NBRC 100699</strain>
    </source>
</reference>
<sequence>MHQFSVYSKLLLNNTASQAMLGRLKVNNPKKGMVTLLTITEKQFARMVYLNGERDVSIANSDQRIIFLGEDLDDES</sequence>
<evidence type="ECO:0008006" key="9">
    <source>
        <dbReference type="Google" id="ProtNLM"/>
    </source>
</evidence>
<keyword evidence="3" id="KW-0255">Endonuclease</keyword>
<evidence type="ECO:0000256" key="6">
    <source>
        <dbReference type="ARBA" id="ARBA00023118"/>
    </source>
</evidence>
<keyword evidence="1" id="KW-0540">Nuclease</keyword>
<evidence type="ECO:0000256" key="4">
    <source>
        <dbReference type="ARBA" id="ARBA00022801"/>
    </source>
</evidence>
<dbReference type="SUPFAM" id="SSF143430">
    <property type="entry name" value="TTP0101/SSO1404-like"/>
    <property type="match status" value="1"/>
</dbReference>
<dbReference type="GO" id="GO:0004521">
    <property type="term" value="F:RNA endonuclease activity"/>
    <property type="evidence" value="ECO:0007669"/>
    <property type="project" value="InterPro"/>
</dbReference>
<dbReference type="EMBL" id="BJWF01000031">
    <property type="protein sequence ID" value="GEL92713.1"/>
    <property type="molecule type" value="Genomic_DNA"/>
</dbReference>
<dbReference type="AlphaFoldDB" id="A0A511J4T0"/>
<protein>
    <recommendedName>
        <fullName evidence="9">CRISPR-associated endonuclease Cas2</fullName>
    </recommendedName>
</protein>
<gene>
    <name evidence="7" type="ORF">EVI01_20500</name>
</gene>
<keyword evidence="6" id="KW-0051">Antiviral defense</keyword>
<organism evidence="7 8">
    <name type="scientific">Enterococcus villorum</name>
    <dbReference type="NCBI Taxonomy" id="112904"/>
    <lineage>
        <taxon>Bacteria</taxon>
        <taxon>Bacillati</taxon>
        <taxon>Bacillota</taxon>
        <taxon>Bacilli</taxon>
        <taxon>Lactobacillales</taxon>
        <taxon>Enterococcaceae</taxon>
        <taxon>Enterococcus</taxon>
    </lineage>
</organism>
<keyword evidence="5" id="KW-0460">Magnesium</keyword>
<dbReference type="Proteomes" id="UP000321830">
    <property type="component" value="Unassembled WGS sequence"/>
</dbReference>
<proteinExistence type="predicted"/>
<name>A0A511J4T0_9ENTE</name>
<evidence type="ECO:0000313" key="8">
    <source>
        <dbReference type="Proteomes" id="UP000321830"/>
    </source>
</evidence>
<evidence type="ECO:0000256" key="1">
    <source>
        <dbReference type="ARBA" id="ARBA00022722"/>
    </source>
</evidence>
<dbReference type="InterPro" id="IPR021127">
    <property type="entry name" value="CRISPR_associated_Cas2"/>
</dbReference>
<evidence type="ECO:0000313" key="7">
    <source>
        <dbReference type="EMBL" id="GEL92713.1"/>
    </source>
</evidence>
<keyword evidence="4" id="KW-0378">Hydrolase</keyword>
<comment type="caution">
    <text evidence="7">The sequence shown here is derived from an EMBL/GenBank/DDBJ whole genome shotgun (WGS) entry which is preliminary data.</text>
</comment>
<evidence type="ECO:0000256" key="3">
    <source>
        <dbReference type="ARBA" id="ARBA00022759"/>
    </source>
</evidence>
<dbReference type="GO" id="GO:0043571">
    <property type="term" value="P:maintenance of CRISPR repeat elements"/>
    <property type="evidence" value="ECO:0007669"/>
    <property type="project" value="InterPro"/>
</dbReference>